<evidence type="ECO:0000256" key="2">
    <source>
        <dbReference type="ARBA" id="ARBA00022729"/>
    </source>
</evidence>
<evidence type="ECO:0000313" key="6">
    <source>
        <dbReference type="Proteomes" id="UP000281677"/>
    </source>
</evidence>
<dbReference type="SUPFAM" id="SSF81296">
    <property type="entry name" value="E set domains"/>
    <property type="match status" value="1"/>
</dbReference>
<feature type="signal peptide" evidence="3">
    <location>
        <begin position="1"/>
        <end position="18"/>
    </location>
</feature>
<feature type="domain" description="MD-2-related lipid-recognition" evidence="4">
    <location>
        <begin position="47"/>
        <end position="200"/>
    </location>
</feature>
<dbReference type="Gene3D" id="2.70.220.10">
    <property type="entry name" value="Ganglioside GM2 activator"/>
    <property type="match status" value="1"/>
</dbReference>
<accession>A0A3M7IB66</accession>
<protein>
    <recommendedName>
        <fullName evidence="1">Phosphatidylglycerol/phosphatidylinositol transfer protein</fullName>
    </recommendedName>
</protein>
<dbReference type="EMBL" id="QWIT01000553">
    <property type="protein sequence ID" value="RMZ22583.1"/>
    <property type="molecule type" value="Genomic_DNA"/>
</dbReference>
<evidence type="ECO:0000256" key="3">
    <source>
        <dbReference type="SAM" id="SignalP"/>
    </source>
</evidence>
<organism evidence="5 6">
    <name type="scientific">Hortaea werneckii</name>
    <name type="common">Black yeast</name>
    <name type="synonym">Cladosporium werneckii</name>
    <dbReference type="NCBI Taxonomy" id="91943"/>
    <lineage>
        <taxon>Eukaryota</taxon>
        <taxon>Fungi</taxon>
        <taxon>Dikarya</taxon>
        <taxon>Ascomycota</taxon>
        <taxon>Pezizomycotina</taxon>
        <taxon>Dothideomycetes</taxon>
        <taxon>Dothideomycetidae</taxon>
        <taxon>Mycosphaerellales</taxon>
        <taxon>Teratosphaeriaceae</taxon>
        <taxon>Hortaea</taxon>
    </lineage>
</organism>
<reference evidence="5 6" key="1">
    <citation type="journal article" date="2018" name="BMC Genomics">
        <title>Genomic evidence for intraspecific hybridization in a clonal and extremely halotolerant yeast.</title>
        <authorList>
            <person name="Gostincar C."/>
            <person name="Stajich J.E."/>
            <person name="Zupancic J."/>
            <person name="Zalar P."/>
            <person name="Gunde-Cimerman N."/>
        </authorList>
    </citation>
    <scope>NUCLEOTIDE SEQUENCE [LARGE SCALE GENOMIC DNA]</scope>
    <source>
        <strain evidence="5 6">EXF-120</strain>
    </source>
</reference>
<feature type="chain" id="PRO_5018072693" description="Phosphatidylglycerol/phosphatidylinositol transfer protein" evidence="3">
    <location>
        <begin position="19"/>
        <end position="211"/>
    </location>
</feature>
<dbReference type="AlphaFoldDB" id="A0A3M7IB66"/>
<dbReference type="Pfam" id="PF02221">
    <property type="entry name" value="E1_DerP2_DerF2"/>
    <property type="match status" value="1"/>
</dbReference>
<sequence>MYNPNLLALALAATGALAQAPAQSTGSASSSSSPAPLGPKVPGSNTLYYCSDPSDYHMTLSDVSINPLPPQPGSNVTLTINGELQKPITEGAMHAVEFGKIESGKLAMIGSHKQDLCKNLDMIPDAIMKHFSGDGEVHKCPIEAGSFKKMRSHLIPKLPAAVGSALLQGKDVAKPEGEFYVKASTTLGDGSTVMCVVADLPSTEGDMMSGY</sequence>
<evidence type="ECO:0000259" key="4">
    <source>
        <dbReference type="SMART" id="SM00737"/>
    </source>
</evidence>
<proteinExistence type="predicted"/>
<comment type="caution">
    <text evidence="5">The sequence shown here is derived from an EMBL/GenBank/DDBJ whole genome shotgun (WGS) entry which is preliminary data.</text>
</comment>
<dbReference type="InterPro" id="IPR036846">
    <property type="entry name" value="GM2-AP_sf"/>
</dbReference>
<dbReference type="InterPro" id="IPR014756">
    <property type="entry name" value="Ig_E-set"/>
</dbReference>
<dbReference type="OrthoDB" id="6409159at2759"/>
<dbReference type="Proteomes" id="UP000281677">
    <property type="component" value="Unassembled WGS sequence"/>
</dbReference>
<evidence type="ECO:0000313" key="5">
    <source>
        <dbReference type="EMBL" id="RMZ22583.1"/>
    </source>
</evidence>
<keyword evidence="2 3" id="KW-0732">Signal</keyword>
<gene>
    <name evidence="5" type="ORF">D0859_13386</name>
</gene>
<name>A0A3M7IB66_HORWE</name>
<dbReference type="SMART" id="SM00737">
    <property type="entry name" value="ML"/>
    <property type="match status" value="1"/>
</dbReference>
<dbReference type="InterPro" id="IPR003172">
    <property type="entry name" value="ML_dom"/>
</dbReference>
<evidence type="ECO:0000256" key="1">
    <source>
        <dbReference type="ARBA" id="ARBA00016056"/>
    </source>
</evidence>